<dbReference type="GO" id="GO:0005886">
    <property type="term" value="C:plasma membrane"/>
    <property type="evidence" value="ECO:0007669"/>
    <property type="project" value="UniProtKB-SubCell"/>
</dbReference>
<feature type="transmembrane region" description="Helical" evidence="12">
    <location>
        <begin position="1107"/>
        <end position="1132"/>
    </location>
</feature>
<dbReference type="AlphaFoldDB" id="A0A6I9Y2H9"/>
<dbReference type="SUPFAM" id="SSF53822">
    <property type="entry name" value="Periplasmic binding protein-like I"/>
    <property type="match status" value="2"/>
</dbReference>
<dbReference type="InterPro" id="IPR028082">
    <property type="entry name" value="Peripla_BP_I"/>
</dbReference>
<feature type="transmembrane region" description="Helical" evidence="12">
    <location>
        <begin position="1020"/>
        <end position="1044"/>
    </location>
</feature>
<dbReference type="InterPro" id="IPR000068">
    <property type="entry name" value="GPCR_3_Ca_sens_rcpt-rel"/>
</dbReference>
<feature type="chain" id="PRO_5026647268" evidence="13">
    <location>
        <begin position="17"/>
        <end position="1214"/>
    </location>
</feature>
<dbReference type="PRINTS" id="PR00248">
    <property type="entry name" value="GPCRMGR"/>
</dbReference>
<feature type="domain" description="G-protein coupled receptors family 3 profile" evidence="14">
    <location>
        <begin position="950"/>
        <end position="1214"/>
    </location>
</feature>
<dbReference type="InterPro" id="IPR001828">
    <property type="entry name" value="ANF_lig-bd_rcpt"/>
</dbReference>
<feature type="transmembrane region" description="Helical" evidence="12">
    <location>
        <begin position="950"/>
        <end position="975"/>
    </location>
</feature>
<dbReference type="PANTHER" id="PTHR24061">
    <property type="entry name" value="CALCIUM-SENSING RECEPTOR-RELATED"/>
    <property type="match status" value="1"/>
</dbReference>
<evidence type="ECO:0000256" key="13">
    <source>
        <dbReference type="SAM" id="SignalP"/>
    </source>
</evidence>
<dbReference type="Pfam" id="PF01094">
    <property type="entry name" value="ANF_receptor"/>
    <property type="match status" value="2"/>
</dbReference>
<accession>A0A6I9Y2H9</accession>
<keyword evidence="9" id="KW-0675">Receptor</keyword>
<dbReference type="InterPro" id="IPR038550">
    <property type="entry name" value="GPCR_3_9-Cys_sf"/>
</dbReference>
<evidence type="ECO:0000256" key="7">
    <source>
        <dbReference type="ARBA" id="ARBA00023040"/>
    </source>
</evidence>
<evidence type="ECO:0000259" key="14">
    <source>
        <dbReference type="PROSITE" id="PS50259"/>
    </source>
</evidence>
<evidence type="ECO:0000313" key="15">
    <source>
        <dbReference type="Proteomes" id="UP000504617"/>
    </source>
</evidence>
<evidence type="ECO:0000256" key="10">
    <source>
        <dbReference type="ARBA" id="ARBA00023180"/>
    </source>
</evidence>
<dbReference type="PANTHER" id="PTHR24061:SF599">
    <property type="entry name" value="G-PROTEIN COUPLED RECEPTORS FAMILY 3 PROFILE DOMAIN-CONTAINING PROTEIN"/>
    <property type="match status" value="1"/>
</dbReference>
<dbReference type="OrthoDB" id="5984008at2759"/>
<dbReference type="InterPro" id="IPR017979">
    <property type="entry name" value="GPCR_3_CS"/>
</dbReference>
<feature type="transmembrane region" description="Helical" evidence="12">
    <location>
        <begin position="1170"/>
        <end position="1191"/>
    </location>
</feature>
<gene>
    <name evidence="16" type="primary">LOC106548426</name>
</gene>
<dbReference type="PROSITE" id="PS00981">
    <property type="entry name" value="G_PROTEIN_RECEP_F3_3"/>
    <property type="match status" value="1"/>
</dbReference>
<keyword evidence="4 12" id="KW-0812">Transmembrane</keyword>
<evidence type="ECO:0000313" key="16">
    <source>
        <dbReference type="RefSeq" id="XP_013921267.1"/>
    </source>
</evidence>
<evidence type="ECO:0000256" key="5">
    <source>
        <dbReference type="ARBA" id="ARBA00022729"/>
    </source>
</evidence>
<dbReference type="PRINTS" id="PR01535">
    <property type="entry name" value="VOMERONASL2R"/>
</dbReference>
<comment type="similarity">
    <text evidence="2">Belongs to the G-protein coupled receptor 3 family.</text>
</comment>
<keyword evidence="10" id="KW-0325">Glycoprotein</keyword>
<evidence type="ECO:0000256" key="2">
    <source>
        <dbReference type="ARBA" id="ARBA00007242"/>
    </source>
</evidence>
<dbReference type="InterPro" id="IPR000337">
    <property type="entry name" value="GPCR_3"/>
</dbReference>
<dbReference type="InterPro" id="IPR017978">
    <property type="entry name" value="GPCR_3_C"/>
</dbReference>
<dbReference type="Gene3D" id="2.10.50.30">
    <property type="entry name" value="GPCR, family 3, nine cysteines domain"/>
    <property type="match status" value="1"/>
</dbReference>
<dbReference type="Proteomes" id="UP000504617">
    <property type="component" value="Unplaced"/>
</dbReference>
<evidence type="ECO:0000256" key="1">
    <source>
        <dbReference type="ARBA" id="ARBA00004651"/>
    </source>
</evidence>
<keyword evidence="5 13" id="KW-0732">Signal</keyword>
<keyword evidence="8 12" id="KW-0472">Membrane</keyword>
<feature type="transmembrane region" description="Helical" evidence="12">
    <location>
        <begin position="1065"/>
        <end position="1087"/>
    </location>
</feature>
<proteinExistence type="inferred from homology"/>
<evidence type="ECO:0000256" key="9">
    <source>
        <dbReference type="ARBA" id="ARBA00023170"/>
    </source>
</evidence>
<feature type="transmembrane region" description="Helical" evidence="12">
    <location>
        <begin position="1144"/>
        <end position="1164"/>
    </location>
</feature>
<feature type="signal peptide" evidence="13">
    <location>
        <begin position="1"/>
        <end position="16"/>
    </location>
</feature>
<keyword evidence="15" id="KW-1185">Reference proteome</keyword>
<dbReference type="KEGG" id="tsr:106548426"/>
<evidence type="ECO:0000256" key="12">
    <source>
        <dbReference type="SAM" id="Phobius"/>
    </source>
</evidence>
<keyword evidence="3" id="KW-1003">Cell membrane</keyword>
<dbReference type="Gene3D" id="3.40.50.2300">
    <property type="match status" value="4"/>
</dbReference>
<dbReference type="RefSeq" id="XP_013921267.1">
    <property type="nucleotide sequence ID" value="XM_014065792.1"/>
</dbReference>
<dbReference type="PROSITE" id="PS50259">
    <property type="entry name" value="G_PROTEIN_RECEP_F3_4"/>
    <property type="match status" value="1"/>
</dbReference>
<dbReference type="GeneID" id="106548426"/>
<protein>
    <submittedName>
        <fullName evidence="16">Vomeronasal type-2 receptor 26-like</fullName>
    </submittedName>
</protein>
<dbReference type="Pfam" id="PF07562">
    <property type="entry name" value="NCD3G"/>
    <property type="match status" value="1"/>
</dbReference>
<dbReference type="FunFam" id="2.10.50.30:FF:000002">
    <property type="entry name" value="Vomeronasal 2 receptor, h1"/>
    <property type="match status" value="1"/>
</dbReference>
<reference evidence="16" key="1">
    <citation type="submission" date="2025-08" db="UniProtKB">
        <authorList>
            <consortium name="RefSeq"/>
        </authorList>
    </citation>
    <scope>IDENTIFICATION</scope>
    <source>
        <tissue evidence="16">Skeletal muscle</tissue>
    </source>
</reference>
<keyword evidence="6 12" id="KW-1133">Transmembrane helix</keyword>
<dbReference type="CDD" id="cd15283">
    <property type="entry name" value="7tmC_V2R_pheromone"/>
    <property type="match status" value="1"/>
</dbReference>
<dbReference type="InterPro" id="IPR011500">
    <property type="entry name" value="GPCR_3_9-Cys_dom"/>
</dbReference>
<evidence type="ECO:0000256" key="4">
    <source>
        <dbReference type="ARBA" id="ARBA00022692"/>
    </source>
</evidence>
<evidence type="ECO:0000256" key="6">
    <source>
        <dbReference type="ARBA" id="ARBA00022989"/>
    </source>
</evidence>
<evidence type="ECO:0000256" key="3">
    <source>
        <dbReference type="ARBA" id="ARBA00022475"/>
    </source>
</evidence>
<evidence type="ECO:0000256" key="8">
    <source>
        <dbReference type="ARBA" id="ARBA00023136"/>
    </source>
</evidence>
<name>A0A6I9Y2H9_9SAUR</name>
<organism evidence="15 16">
    <name type="scientific">Thamnophis sirtalis</name>
    <dbReference type="NCBI Taxonomy" id="35019"/>
    <lineage>
        <taxon>Eukaryota</taxon>
        <taxon>Metazoa</taxon>
        <taxon>Chordata</taxon>
        <taxon>Craniata</taxon>
        <taxon>Vertebrata</taxon>
        <taxon>Euteleostomi</taxon>
        <taxon>Lepidosauria</taxon>
        <taxon>Squamata</taxon>
        <taxon>Bifurcata</taxon>
        <taxon>Unidentata</taxon>
        <taxon>Episquamata</taxon>
        <taxon>Toxicofera</taxon>
        <taxon>Serpentes</taxon>
        <taxon>Colubroidea</taxon>
        <taxon>Colubridae</taxon>
        <taxon>Natricinae</taxon>
        <taxon>Thamnophis</taxon>
    </lineage>
</organism>
<dbReference type="Pfam" id="PF00003">
    <property type="entry name" value="7tm_3"/>
    <property type="match status" value="1"/>
</dbReference>
<sequence length="1214" mass="138533">MPFYLIFLLLPETVSNVPVGTCKIYCPLPIRHQYYQPGDHIIAGIISQAYIFSDPMTFNQHPSHNLLDEIGFVTQIYQHILAFVFAITEINANPQILPNISLGFHIYNSQFGASWTYLASLELLSTWSNFFPNYKCDSKDDTIAVIGGPNSDVNFFMATLLSFYKVPQLGYGSSPLINDPSQQAFLQWMFPSRNQQYVGILQLLLLFKWTWIGVIFMEDDNSLWFVQNELPKFSKGGICFDFIEQFPPLYLKTGIHEMIESWVLVYRLAINSMASVVFIHGEFHIVIFMRMFPRISEIEDIPMKRGKVWMMTAQMEFASVSFQRFWDLDILHGSLAFATQSKELVGFQNFLRMRNPNMETGDGFIKDFWKQAFDCSFPTSSEEENAWNRCSGEEKLEALPRSVFDMSITPHSYSVYNAVYAVAHAMQSITSLKFRQRTTSEKGRKNPVLWQYYQPGHLSISGIISQVFTFSNPVTYNQHPSHNLLGEIGFVTQIYQHTLAFVFAVMEINENPHILPNTSLGFHIYNSHFLPSGTLLASLELLSTWNNFIPNYKCDTKDNAMAVIGGPDSDVGFFMATILSIYKVPQFTYGSAPVINDPSQSVFSLRMFPSREHQYLGIQQLLLLFRWIWVGVIFIDDENGLRFVHTILPKFSKNGICFDFIETLPTLYFASGVDEMVNKWIRIYKIISDSTANVVLIHGEIHTMIFLRMFPRVSEFENLPIKTKSKVWIMTAQMEFTSVPFLKDFEVDIIHGALLVALHSTDVMGFQTFLKRRNPNEENGDGFIKDFWQQAFNCHFSSSREDKMEENVCTGEEKVETLPGSVFETTMTSHSYSLYTAVYTMAHALQSMDSSQFDSRMTAQIKRRNSITKEPWQESPSSLCNDLCHLGHQRMKKEGNPFCCYDCLPCPAGEISSQMDMDSCTPCPEDHYPNNYQDRCIPKDVSFLSYGEPLGISLTTLAAFFSCTTALVLWMFLKYKETPIVKANNRNLTYALIISLLLSFFCPLLFIGQPEQVKCLLRQITFGIIFSVAVSCILAKTLIVVLAFMATRPGSRIRKWVGKPLAQSVVFSCSLTQVTICAVWLATFPPFPDVDMHSLAEEIVLECNEGSATMFYCVLGFMGFLAMISFTMAFLGRKLPDNFNEAKFITFSMMVFCSVWLSFIPTYLSTKGKYVVAVEVFSILASSAGLLGCIFPPKCYIILFRPELNDRQYLMRKK</sequence>
<dbReference type="GO" id="GO:0004930">
    <property type="term" value="F:G protein-coupled receptor activity"/>
    <property type="evidence" value="ECO:0007669"/>
    <property type="project" value="UniProtKB-KW"/>
</dbReference>
<comment type="subcellular location">
    <subcellularLocation>
        <location evidence="1">Cell membrane</location>
        <topology evidence="1">Multi-pass membrane protein</topology>
    </subcellularLocation>
</comment>
<evidence type="ECO:0000256" key="11">
    <source>
        <dbReference type="ARBA" id="ARBA00023224"/>
    </source>
</evidence>
<feature type="transmembrane region" description="Helical" evidence="12">
    <location>
        <begin position="987"/>
        <end position="1008"/>
    </location>
</feature>
<keyword evidence="7" id="KW-0297">G-protein coupled receptor</keyword>
<dbReference type="InterPro" id="IPR004073">
    <property type="entry name" value="GPCR_3_vmron_rcpt_2"/>
</dbReference>
<dbReference type="FunFam" id="3.40.50.2300:FF:000024">
    <property type="entry name" value="Vomeronasal 2, receptor 73"/>
    <property type="match status" value="1"/>
</dbReference>
<keyword evidence="11" id="KW-0807">Transducer</keyword>